<feature type="transmembrane region" description="Helical" evidence="8">
    <location>
        <begin position="182"/>
        <end position="204"/>
    </location>
</feature>
<protein>
    <recommendedName>
        <fullName evidence="3">Solute carrier family 12 member 9</fullName>
    </recommendedName>
</protein>
<evidence type="ECO:0000313" key="12">
    <source>
        <dbReference type="WBParaSite" id="sdigi.contig17.g1568.t1"/>
    </source>
</evidence>
<keyword evidence="5 8" id="KW-0812">Transmembrane</keyword>
<feature type="transmembrane region" description="Helical" evidence="8">
    <location>
        <begin position="569"/>
        <end position="587"/>
    </location>
</feature>
<dbReference type="InterPro" id="IPR004842">
    <property type="entry name" value="SLC12A_fam"/>
</dbReference>
<organism evidence="11 12">
    <name type="scientific">Setaria digitata</name>
    <dbReference type="NCBI Taxonomy" id="48799"/>
    <lineage>
        <taxon>Eukaryota</taxon>
        <taxon>Metazoa</taxon>
        <taxon>Ecdysozoa</taxon>
        <taxon>Nematoda</taxon>
        <taxon>Chromadorea</taxon>
        <taxon>Rhabditida</taxon>
        <taxon>Spirurina</taxon>
        <taxon>Spiruromorpha</taxon>
        <taxon>Filarioidea</taxon>
        <taxon>Setariidae</taxon>
        <taxon>Setaria</taxon>
    </lineage>
</organism>
<feature type="transmembrane region" description="Helical" evidence="8">
    <location>
        <begin position="490"/>
        <end position="515"/>
    </location>
</feature>
<keyword evidence="11" id="KW-1185">Reference proteome</keyword>
<dbReference type="GO" id="GO:0016020">
    <property type="term" value="C:membrane"/>
    <property type="evidence" value="ECO:0007669"/>
    <property type="project" value="UniProtKB-SubCell"/>
</dbReference>
<keyword evidence="6 8" id="KW-1133">Transmembrane helix</keyword>
<keyword evidence="7 8" id="KW-0472">Membrane</keyword>
<dbReference type="Proteomes" id="UP000887581">
    <property type="component" value="Unplaced"/>
</dbReference>
<accession>A0A915PH70</accession>
<keyword evidence="4" id="KW-0813">Transport</keyword>
<dbReference type="GO" id="GO:0055064">
    <property type="term" value="P:chloride ion homeostasis"/>
    <property type="evidence" value="ECO:0007669"/>
    <property type="project" value="TreeGrafter"/>
</dbReference>
<dbReference type="PANTHER" id="PTHR11827:SF72">
    <property type="entry name" value="GH08340P"/>
    <property type="match status" value="1"/>
</dbReference>
<dbReference type="GO" id="GO:0015379">
    <property type="term" value="F:potassium:chloride symporter activity"/>
    <property type="evidence" value="ECO:0007669"/>
    <property type="project" value="TreeGrafter"/>
</dbReference>
<dbReference type="GO" id="GO:0055075">
    <property type="term" value="P:potassium ion homeostasis"/>
    <property type="evidence" value="ECO:0007669"/>
    <property type="project" value="TreeGrafter"/>
</dbReference>
<dbReference type="FunFam" id="1.20.1740.10:FF:000013">
    <property type="entry name" value="Solute carrier family 12 member"/>
    <property type="match status" value="1"/>
</dbReference>
<evidence type="ECO:0000256" key="5">
    <source>
        <dbReference type="ARBA" id="ARBA00022692"/>
    </source>
</evidence>
<evidence type="ECO:0000256" key="1">
    <source>
        <dbReference type="ARBA" id="ARBA00004141"/>
    </source>
</evidence>
<feature type="transmembrane region" description="Helical" evidence="8">
    <location>
        <begin position="216"/>
        <end position="238"/>
    </location>
</feature>
<comment type="similarity">
    <text evidence="2">Belongs to the SLC12A transporter family.</text>
</comment>
<feature type="transmembrane region" description="Helical" evidence="8">
    <location>
        <begin position="326"/>
        <end position="348"/>
    </location>
</feature>
<dbReference type="Pfam" id="PF03522">
    <property type="entry name" value="SLC12"/>
    <property type="match status" value="1"/>
</dbReference>
<dbReference type="PANTHER" id="PTHR11827">
    <property type="entry name" value="SOLUTE CARRIER FAMILY 12, CATION COTRANSPORTERS"/>
    <property type="match status" value="1"/>
</dbReference>
<feature type="domain" description="Amino acid permease/ SLC12A" evidence="9">
    <location>
        <begin position="190"/>
        <end position="596"/>
    </location>
</feature>
<dbReference type="AlphaFoldDB" id="A0A915PH70"/>
<dbReference type="InterPro" id="IPR018491">
    <property type="entry name" value="SLC12_C"/>
</dbReference>
<evidence type="ECO:0000256" key="3">
    <source>
        <dbReference type="ARBA" id="ARBA00019359"/>
    </source>
</evidence>
<feature type="domain" description="SLC12A transporter C-terminal" evidence="10">
    <location>
        <begin position="646"/>
        <end position="736"/>
    </location>
</feature>
<evidence type="ECO:0000256" key="8">
    <source>
        <dbReference type="SAM" id="Phobius"/>
    </source>
</evidence>
<name>A0A915PH70_9BILA</name>
<evidence type="ECO:0000256" key="6">
    <source>
        <dbReference type="ARBA" id="ARBA00022989"/>
    </source>
</evidence>
<sequence>MATGTVSRCTARNEEIPEYSKEVSTALPTPPPLTSFAHKRTHTCRNLSASVAEVFMSRIRSCGWWIRELEGGGFDLSIAYLAFFGGEMDDRKQIRGDSTSPTTSYGGVLLRDVTETGIQSFTNGMAISDGTRKPDKAPLMTDPDMVLSDGATQMYTEEQPYLHSVEFVNTSKPNGLSTLSGVFAPVAISMFSVLLFLRMGFVIGQLGFLQTVAQLFLAYAIVMLTVLSLCAISSNGAIEGGGVYYMISRSLGPEFGGAIGLLFYTANVFSCALYVSGFTEALLNNIGEGNSPSSASWKFLFCVLVSFVLVLLCLLGAGLFAKTALITFIVISICYITFLLSIFVVAPFNVPIPKTNELAYRVPSNLSDPSSEKIPDFNQTLKARYTGFRFSTLVNNMMTNYTFDYTTSKPTDFAVMFAIIFSGITGLMAGANMSGELARPSVSIPRGTVQAVFVTLIVYITTAFFTAATCSRELLQSNYSVMMNVNISPLFILIGIFSTTFFSSMSNMIGASRVLNRVAHDKLFGYLLHPAKIEVGGGNPVASVIISWICVVLVFLIGAMNRIAKLTSIFFLLSYMGVNIACLALELTSAPNFRQAPVGSWGSISQALIYHQVRKYLLLLDVRKEHVKYWRPQILLLVSRPASVCPLMDFINDLKKSGLYVIGHVKKGSMDESSTSLDPLHEVFPYWLSLVDYLKLKAFVELTISKSVREGIQQLMRLSGLGAMKPNTVVLSFHEKFPAETTLAESCLLKDLRFSRIDRAAVVEYFTASDYMPREPDGSYERLSSEEYVRILNDVIHINKNLCVARHFSQLNKDIPRGWNGQKRFIDVWPVFIQKPGETGLGWGNSSLFLLQMACILSMSTRWRSSSVLRVFICVNSLQDMQRRERQLKQMLAHLRINAKSLVTPWDHVVCHLGSDNPSAPLRESVDLPLSYLTALNDLIKKNSGDAAVCLLNLPTPPKDISCSEQYLEVIRYLTDGLPPTLLVHGLSSVISTAL</sequence>
<feature type="transmembrane region" description="Helical" evidence="8">
    <location>
        <begin position="451"/>
        <end position="470"/>
    </location>
</feature>
<evidence type="ECO:0000259" key="10">
    <source>
        <dbReference type="Pfam" id="PF03522"/>
    </source>
</evidence>
<feature type="transmembrane region" description="Helical" evidence="8">
    <location>
        <begin position="258"/>
        <end position="278"/>
    </location>
</feature>
<evidence type="ECO:0000256" key="7">
    <source>
        <dbReference type="ARBA" id="ARBA00023136"/>
    </source>
</evidence>
<proteinExistence type="inferred from homology"/>
<reference evidence="12" key="1">
    <citation type="submission" date="2022-11" db="UniProtKB">
        <authorList>
            <consortium name="WormBaseParasite"/>
        </authorList>
    </citation>
    <scope>IDENTIFICATION</scope>
</reference>
<comment type="subcellular location">
    <subcellularLocation>
        <location evidence="1">Membrane</location>
        <topology evidence="1">Multi-pass membrane protein</topology>
    </subcellularLocation>
</comment>
<dbReference type="Pfam" id="PF00324">
    <property type="entry name" value="AA_permease"/>
    <property type="match status" value="1"/>
</dbReference>
<feature type="transmembrane region" description="Helical" evidence="8">
    <location>
        <begin position="299"/>
        <end position="320"/>
    </location>
</feature>
<feature type="transmembrane region" description="Helical" evidence="8">
    <location>
        <begin position="535"/>
        <end position="557"/>
    </location>
</feature>
<feature type="transmembrane region" description="Helical" evidence="8">
    <location>
        <begin position="413"/>
        <end position="431"/>
    </location>
</feature>
<evidence type="ECO:0000256" key="4">
    <source>
        <dbReference type="ARBA" id="ARBA00022448"/>
    </source>
</evidence>
<evidence type="ECO:0000313" key="11">
    <source>
        <dbReference type="Proteomes" id="UP000887581"/>
    </source>
</evidence>
<dbReference type="InterPro" id="IPR004841">
    <property type="entry name" value="AA-permease/SLC12A_dom"/>
</dbReference>
<dbReference type="GO" id="GO:0006884">
    <property type="term" value="P:cell volume homeostasis"/>
    <property type="evidence" value="ECO:0007669"/>
    <property type="project" value="TreeGrafter"/>
</dbReference>
<evidence type="ECO:0000256" key="2">
    <source>
        <dbReference type="ARBA" id="ARBA00010593"/>
    </source>
</evidence>
<dbReference type="Gene3D" id="1.20.1740.10">
    <property type="entry name" value="Amino acid/polyamine transporter I"/>
    <property type="match status" value="1"/>
</dbReference>
<evidence type="ECO:0000259" key="9">
    <source>
        <dbReference type="Pfam" id="PF00324"/>
    </source>
</evidence>
<dbReference type="WBParaSite" id="sdigi.contig17.g1568.t1">
    <property type="protein sequence ID" value="sdigi.contig17.g1568.t1"/>
    <property type="gene ID" value="sdigi.contig17.g1568"/>
</dbReference>